<keyword evidence="4" id="KW-1185">Reference proteome</keyword>
<dbReference type="EMBL" id="JBJUIK010000011">
    <property type="protein sequence ID" value="KAL3513221.1"/>
    <property type="molecule type" value="Genomic_DNA"/>
</dbReference>
<feature type="transmembrane region" description="Helical" evidence="2">
    <location>
        <begin position="53"/>
        <end position="73"/>
    </location>
</feature>
<keyword evidence="2" id="KW-0812">Transmembrane</keyword>
<sequence>MDLKTKNDAYPPTPNLQGVEPLTEPGHPVLSSFEVGGVSDGVESRSVMLSSSILSQCALMFFLLFNCLLFSVFGKEYFFLARLEEGKSGS</sequence>
<evidence type="ECO:0000256" key="2">
    <source>
        <dbReference type="SAM" id="Phobius"/>
    </source>
</evidence>
<dbReference type="AlphaFoldDB" id="A0ABD2Z315"/>
<keyword evidence="2" id="KW-1133">Transmembrane helix</keyword>
<proteinExistence type="predicted"/>
<keyword evidence="2" id="KW-0472">Membrane</keyword>
<evidence type="ECO:0000313" key="4">
    <source>
        <dbReference type="Proteomes" id="UP001630127"/>
    </source>
</evidence>
<feature type="region of interest" description="Disordered" evidence="1">
    <location>
        <begin position="1"/>
        <end position="23"/>
    </location>
</feature>
<protein>
    <submittedName>
        <fullName evidence="3">Uncharacterized protein</fullName>
    </submittedName>
</protein>
<comment type="caution">
    <text evidence="3">The sequence shown here is derived from an EMBL/GenBank/DDBJ whole genome shotgun (WGS) entry which is preliminary data.</text>
</comment>
<evidence type="ECO:0000313" key="3">
    <source>
        <dbReference type="EMBL" id="KAL3513221.1"/>
    </source>
</evidence>
<name>A0ABD2Z315_9GENT</name>
<organism evidence="3 4">
    <name type="scientific">Cinchona calisaya</name>
    <dbReference type="NCBI Taxonomy" id="153742"/>
    <lineage>
        <taxon>Eukaryota</taxon>
        <taxon>Viridiplantae</taxon>
        <taxon>Streptophyta</taxon>
        <taxon>Embryophyta</taxon>
        <taxon>Tracheophyta</taxon>
        <taxon>Spermatophyta</taxon>
        <taxon>Magnoliopsida</taxon>
        <taxon>eudicotyledons</taxon>
        <taxon>Gunneridae</taxon>
        <taxon>Pentapetalae</taxon>
        <taxon>asterids</taxon>
        <taxon>lamiids</taxon>
        <taxon>Gentianales</taxon>
        <taxon>Rubiaceae</taxon>
        <taxon>Cinchonoideae</taxon>
        <taxon>Cinchoneae</taxon>
        <taxon>Cinchona</taxon>
    </lineage>
</organism>
<evidence type="ECO:0000256" key="1">
    <source>
        <dbReference type="SAM" id="MobiDB-lite"/>
    </source>
</evidence>
<gene>
    <name evidence="3" type="ORF">ACH5RR_025938</name>
</gene>
<reference evidence="3 4" key="1">
    <citation type="submission" date="2024-11" db="EMBL/GenBank/DDBJ databases">
        <title>A near-complete genome assembly of Cinchona calisaya.</title>
        <authorList>
            <person name="Lian D.C."/>
            <person name="Zhao X.W."/>
            <person name="Wei L."/>
        </authorList>
    </citation>
    <scope>NUCLEOTIDE SEQUENCE [LARGE SCALE GENOMIC DNA]</scope>
    <source>
        <tissue evidence="3">Nenye</tissue>
    </source>
</reference>
<accession>A0ABD2Z315</accession>
<dbReference type="Proteomes" id="UP001630127">
    <property type="component" value="Unassembled WGS sequence"/>
</dbReference>